<dbReference type="InterPro" id="IPR013805">
    <property type="entry name" value="GrpE_CC"/>
</dbReference>
<dbReference type="GO" id="GO:0042803">
    <property type="term" value="F:protein homodimerization activity"/>
    <property type="evidence" value="ECO:0007669"/>
    <property type="project" value="InterPro"/>
</dbReference>
<dbReference type="CDD" id="cd00446">
    <property type="entry name" value="GrpE"/>
    <property type="match status" value="1"/>
</dbReference>
<dbReference type="Proteomes" id="UP000266389">
    <property type="component" value="Unassembled WGS sequence"/>
</dbReference>
<reference evidence="8 9" key="1">
    <citation type="journal article" date="2011" name="ISME J.">
        <title>Community ecology of hot spring cyanobacterial mats: predominant populations and their functional potential.</title>
        <authorList>
            <person name="Klatt C.G."/>
            <person name="Wood J.M."/>
            <person name="Rusch D.B."/>
            <person name="Bateson M.M."/>
            <person name="Hamamura N."/>
            <person name="Heidelberg J.F."/>
            <person name="Grossman A.R."/>
            <person name="Bhaya D."/>
            <person name="Cohan F.M."/>
            <person name="Kuhl M."/>
            <person name="Bryant D.A."/>
            <person name="Ward D.M."/>
        </authorList>
    </citation>
    <scope>NUCLEOTIDE SEQUENCE [LARGE SCALE GENOMIC DNA]</scope>
    <source>
        <strain evidence="8">OS</strain>
    </source>
</reference>
<comment type="subcellular location">
    <subcellularLocation>
        <location evidence="3">Cytoplasm</location>
    </subcellularLocation>
</comment>
<evidence type="ECO:0000256" key="4">
    <source>
        <dbReference type="RuleBase" id="RU000639"/>
    </source>
</evidence>
<feature type="compositionally biased region" description="Low complexity" evidence="7">
    <location>
        <begin position="21"/>
        <end position="54"/>
    </location>
</feature>
<dbReference type="EMBL" id="PHFL01000068">
    <property type="protein sequence ID" value="RFM23210.1"/>
    <property type="molecule type" value="Genomic_DNA"/>
</dbReference>
<comment type="subunit">
    <text evidence="3">Homodimer.</text>
</comment>
<dbReference type="InterPro" id="IPR009012">
    <property type="entry name" value="GrpE_head"/>
</dbReference>
<dbReference type="Pfam" id="PF01025">
    <property type="entry name" value="GrpE"/>
    <property type="match status" value="1"/>
</dbReference>
<evidence type="ECO:0000313" key="8">
    <source>
        <dbReference type="EMBL" id="RFM23210.1"/>
    </source>
</evidence>
<evidence type="ECO:0000256" key="2">
    <source>
        <dbReference type="ARBA" id="ARBA00023186"/>
    </source>
</evidence>
<gene>
    <name evidence="3" type="primary">grpE</name>
    <name evidence="8" type="ORF">D0433_12050</name>
</gene>
<accession>A0A395LXA2</accession>
<evidence type="ECO:0000313" key="9">
    <source>
        <dbReference type="Proteomes" id="UP000266389"/>
    </source>
</evidence>
<dbReference type="PANTHER" id="PTHR21237">
    <property type="entry name" value="GRPE PROTEIN"/>
    <property type="match status" value="1"/>
</dbReference>
<proteinExistence type="inferred from homology"/>
<keyword evidence="3 4" id="KW-0346">Stress response</keyword>
<comment type="similarity">
    <text evidence="1 3 5">Belongs to the GrpE family.</text>
</comment>
<evidence type="ECO:0000256" key="3">
    <source>
        <dbReference type="HAMAP-Rule" id="MF_01151"/>
    </source>
</evidence>
<organism evidence="8 9">
    <name type="scientific">Candidatus Thermochlorobacter aerophilus</name>
    <dbReference type="NCBI Taxonomy" id="1868324"/>
    <lineage>
        <taxon>Bacteria</taxon>
        <taxon>Pseudomonadati</taxon>
        <taxon>Chlorobiota</taxon>
        <taxon>Chlorobiia</taxon>
        <taxon>Chlorobiales</taxon>
        <taxon>Candidatus Thermochlorobacteriaceae</taxon>
        <taxon>Candidatus Thermochlorobacter</taxon>
    </lineage>
</organism>
<protein>
    <recommendedName>
        <fullName evidence="3 4">Protein GrpE</fullName>
    </recommendedName>
    <alternativeName>
        <fullName evidence="3">HSP-70 cofactor</fullName>
    </alternativeName>
</protein>
<keyword evidence="6" id="KW-0175">Coiled coil</keyword>
<evidence type="ECO:0000256" key="6">
    <source>
        <dbReference type="SAM" id="Coils"/>
    </source>
</evidence>
<dbReference type="SUPFAM" id="SSF58014">
    <property type="entry name" value="Coiled-coil domain of nucleotide exchange factor GrpE"/>
    <property type="match status" value="1"/>
</dbReference>
<evidence type="ECO:0000256" key="7">
    <source>
        <dbReference type="SAM" id="MobiDB-lite"/>
    </source>
</evidence>
<dbReference type="GO" id="GO:0000774">
    <property type="term" value="F:adenyl-nucleotide exchange factor activity"/>
    <property type="evidence" value="ECO:0007669"/>
    <property type="project" value="InterPro"/>
</dbReference>
<feature type="coiled-coil region" evidence="6">
    <location>
        <begin position="63"/>
        <end position="90"/>
    </location>
</feature>
<dbReference type="GO" id="GO:0051082">
    <property type="term" value="F:unfolded protein binding"/>
    <property type="evidence" value="ECO:0007669"/>
    <property type="project" value="TreeGrafter"/>
</dbReference>
<dbReference type="Gene3D" id="3.90.20.20">
    <property type="match status" value="1"/>
</dbReference>
<comment type="caution">
    <text evidence="8">The sequence shown here is derived from an EMBL/GenBank/DDBJ whole genome shotgun (WGS) entry which is preliminary data.</text>
</comment>
<dbReference type="GO" id="GO:0006457">
    <property type="term" value="P:protein folding"/>
    <property type="evidence" value="ECO:0007669"/>
    <property type="project" value="InterPro"/>
</dbReference>
<feature type="region of interest" description="Disordered" evidence="7">
    <location>
        <begin position="1"/>
        <end position="61"/>
    </location>
</feature>
<dbReference type="SUPFAM" id="SSF51064">
    <property type="entry name" value="Head domain of nucleotide exchange factor GrpE"/>
    <property type="match status" value="1"/>
</dbReference>
<dbReference type="Gene3D" id="2.30.22.10">
    <property type="entry name" value="Head domain of nucleotide exchange factor GrpE"/>
    <property type="match status" value="1"/>
</dbReference>
<evidence type="ECO:0000256" key="5">
    <source>
        <dbReference type="RuleBase" id="RU004478"/>
    </source>
</evidence>
<evidence type="ECO:0000256" key="1">
    <source>
        <dbReference type="ARBA" id="ARBA00009054"/>
    </source>
</evidence>
<dbReference type="AlphaFoldDB" id="A0A395LXA2"/>
<dbReference type="PROSITE" id="PS01071">
    <property type="entry name" value="GRPE"/>
    <property type="match status" value="1"/>
</dbReference>
<dbReference type="PANTHER" id="PTHR21237:SF23">
    <property type="entry name" value="GRPE PROTEIN HOMOLOG, MITOCHONDRIAL"/>
    <property type="match status" value="1"/>
</dbReference>
<dbReference type="HAMAP" id="MF_01151">
    <property type="entry name" value="GrpE"/>
    <property type="match status" value="1"/>
</dbReference>
<dbReference type="InterPro" id="IPR000740">
    <property type="entry name" value="GrpE"/>
</dbReference>
<keyword evidence="2 3" id="KW-0143">Chaperone</keyword>
<name>A0A395LXA2_9BACT</name>
<sequence>MSEHIQPENTLQPEGVSLQDSQEPVAPESQSSESVSASTPPAPASDAVSDAVPVGETPSAPAEVSLESRIAALEAERDEYKDLLLRKAAEFENFRRQKEKEMAALIKFADKNLIKSILPIIDDLERVINNAEKFLANNPDAKIYVDGVKMVHQKLLKTLEARQVKRMETIGKKFDHNFHEALTQMPKADLEPDTIVEEFEAGYIMHDEVIRHAKVIVSKPVESAE</sequence>
<dbReference type="GO" id="GO:0051087">
    <property type="term" value="F:protein-folding chaperone binding"/>
    <property type="evidence" value="ECO:0007669"/>
    <property type="project" value="InterPro"/>
</dbReference>
<dbReference type="PRINTS" id="PR00773">
    <property type="entry name" value="GRPEPROTEIN"/>
</dbReference>
<dbReference type="GO" id="GO:0005737">
    <property type="term" value="C:cytoplasm"/>
    <property type="evidence" value="ECO:0007669"/>
    <property type="project" value="UniProtKB-SubCell"/>
</dbReference>
<keyword evidence="3" id="KW-0963">Cytoplasm</keyword>
<comment type="function">
    <text evidence="3 4">Participates actively in the response to hyperosmotic and heat shock by preventing the aggregation of stress-denatured proteins, in association with DnaK and GrpE. It is the nucleotide exchange factor for DnaK and may function as a thermosensor. Unfolded proteins bind initially to DnaJ; upon interaction with the DnaJ-bound protein, DnaK hydrolyzes its bound ATP, resulting in the formation of a stable complex. GrpE releases ADP from DnaK; ATP binding to DnaK triggers the release of the substrate protein, thus completing the reaction cycle. Several rounds of ATP-dependent interactions between DnaJ, DnaK and GrpE are required for fully efficient folding.</text>
</comment>